<proteinExistence type="predicted"/>
<dbReference type="EMBL" id="CP064946">
    <property type="protein sequence ID" value="QPH50921.1"/>
    <property type="molecule type" value="Genomic_DNA"/>
</dbReference>
<accession>A0A2L1WCY4</accession>
<evidence type="ECO:0000313" key="1">
    <source>
        <dbReference type="EMBL" id="QPH50921.1"/>
    </source>
</evidence>
<protein>
    <recommendedName>
        <fullName evidence="3">Amino acid transporter</fullName>
    </recommendedName>
</protein>
<evidence type="ECO:0000313" key="2">
    <source>
        <dbReference type="Proteomes" id="UP000594430"/>
    </source>
</evidence>
<reference evidence="1 2" key="1">
    <citation type="submission" date="2020-11" db="EMBL/GenBank/DDBJ databases">
        <title>Pseudomonas fulva producing VIM-24.</title>
        <authorList>
            <person name="Liu S."/>
        </authorList>
    </citation>
    <scope>NUCLEOTIDE SEQUENCE [LARGE SCALE GENOMIC DNA]</scope>
    <source>
        <strain evidence="1 2">ZDHY414</strain>
    </source>
</reference>
<name>A0A2L1WCY4_9PSED</name>
<dbReference type="Proteomes" id="UP000594430">
    <property type="component" value="Chromosome"/>
</dbReference>
<evidence type="ECO:0008006" key="3">
    <source>
        <dbReference type="Google" id="ProtNLM"/>
    </source>
</evidence>
<gene>
    <name evidence="1" type="ORF">IZU98_09595</name>
</gene>
<organism evidence="1 2">
    <name type="scientific">Pseudomonas fulva</name>
    <dbReference type="NCBI Taxonomy" id="47880"/>
    <lineage>
        <taxon>Bacteria</taxon>
        <taxon>Pseudomonadati</taxon>
        <taxon>Pseudomonadota</taxon>
        <taxon>Gammaproteobacteria</taxon>
        <taxon>Pseudomonadales</taxon>
        <taxon>Pseudomonadaceae</taxon>
        <taxon>Pseudomonas</taxon>
    </lineage>
</organism>
<sequence length="81" mass="9480">MEDWIDWLEWPAMVLTVVAAWCIGSRRPARRKVGFCCFIASNLLWAAWGWHAEAWALIILQFTLCVMNLRGWKKNTRMEPG</sequence>
<dbReference type="RefSeq" id="WP_027914743.1">
    <property type="nucleotide sequence ID" value="NZ_BQHM01000002.1"/>
</dbReference>
<dbReference type="AlphaFoldDB" id="A0A2L1WCY4"/>
<dbReference type="GeneID" id="93441943"/>